<evidence type="ECO:0000313" key="2">
    <source>
        <dbReference type="EMBL" id="GFR77449.1"/>
    </source>
</evidence>
<evidence type="ECO:0000256" key="1">
    <source>
        <dbReference type="SAM" id="MobiDB-lite"/>
    </source>
</evidence>
<proteinExistence type="predicted"/>
<feature type="compositionally biased region" description="Polar residues" evidence="1">
    <location>
        <begin position="36"/>
        <end position="45"/>
    </location>
</feature>
<organism evidence="2 3">
    <name type="scientific">Elysia marginata</name>
    <dbReference type="NCBI Taxonomy" id="1093978"/>
    <lineage>
        <taxon>Eukaryota</taxon>
        <taxon>Metazoa</taxon>
        <taxon>Spiralia</taxon>
        <taxon>Lophotrochozoa</taxon>
        <taxon>Mollusca</taxon>
        <taxon>Gastropoda</taxon>
        <taxon>Heterobranchia</taxon>
        <taxon>Euthyneura</taxon>
        <taxon>Panpulmonata</taxon>
        <taxon>Sacoglossa</taxon>
        <taxon>Placobranchoidea</taxon>
        <taxon>Plakobranchidae</taxon>
        <taxon>Elysia</taxon>
    </lineage>
</organism>
<accession>A0AAV4FWC4</accession>
<reference evidence="2 3" key="1">
    <citation type="journal article" date="2021" name="Elife">
        <title>Chloroplast acquisition without the gene transfer in kleptoplastic sea slugs, Plakobranchus ocellatus.</title>
        <authorList>
            <person name="Maeda T."/>
            <person name="Takahashi S."/>
            <person name="Yoshida T."/>
            <person name="Shimamura S."/>
            <person name="Takaki Y."/>
            <person name="Nagai Y."/>
            <person name="Toyoda A."/>
            <person name="Suzuki Y."/>
            <person name="Arimoto A."/>
            <person name="Ishii H."/>
            <person name="Satoh N."/>
            <person name="Nishiyama T."/>
            <person name="Hasebe M."/>
            <person name="Maruyama T."/>
            <person name="Minagawa J."/>
            <person name="Obokata J."/>
            <person name="Shigenobu S."/>
        </authorList>
    </citation>
    <scope>NUCLEOTIDE SEQUENCE [LARGE SCALE GENOMIC DNA]</scope>
</reference>
<dbReference type="AlphaFoldDB" id="A0AAV4FWC4"/>
<keyword evidence="3" id="KW-1185">Reference proteome</keyword>
<dbReference type="EMBL" id="BMAT01008079">
    <property type="protein sequence ID" value="GFR77449.1"/>
    <property type="molecule type" value="Genomic_DNA"/>
</dbReference>
<sequence>MVDDDDNDEEEEEEKEEEEEEEEEEEGGGGGGGEEQQQQQDNITPIVQKFSRHQIMLLLKNLNTRKSDCFCCCFFSDSHPESVSGKINWKRFCSFNSPRIVLTSRPLFSSGLEQKEKKTGVTLNEFLPTLASSQSDQRCEFWWS</sequence>
<comment type="caution">
    <text evidence="2">The sequence shown here is derived from an EMBL/GenBank/DDBJ whole genome shotgun (WGS) entry which is preliminary data.</text>
</comment>
<protein>
    <submittedName>
        <fullName evidence="2">Uncharacterized protein</fullName>
    </submittedName>
</protein>
<evidence type="ECO:0000313" key="3">
    <source>
        <dbReference type="Proteomes" id="UP000762676"/>
    </source>
</evidence>
<feature type="region of interest" description="Disordered" evidence="1">
    <location>
        <begin position="1"/>
        <end position="46"/>
    </location>
</feature>
<name>A0AAV4FWC4_9GAST</name>
<gene>
    <name evidence="2" type="ORF">ElyMa_003968200</name>
</gene>
<dbReference type="Proteomes" id="UP000762676">
    <property type="component" value="Unassembled WGS sequence"/>
</dbReference>
<feature type="compositionally biased region" description="Acidic residues" evidence="1">
    <location>
        <begin position="1"/>
        <end position="27"/>
    </location>
</feature>